<dbReference type="Pfam" id="PF00270">
    <property type="entry name" value="DEAD"/>
    <property type="match status" value="1"/>
</dbReference>
<dbReference type="InterPro" id="IPR051198">
    <property type="entry name" value="BchE-like"/>
</dbReference>
<dbReference type="SMART" id="SM00487">
    <property type="entry name" value="DEXDc"/>
    <property type="match status" value="1"/>
</dbReference>
<reference evidence="8" key="1">
    <citation type="journal article" date="2019" name="Int. J. Syst. Evol. Microbiol.">
        <title>The Global Catalogue of Microorganisms (GCM) 10K type strain sequencing project: providing services to taxonomists for standard genome sequencing and annotation.</title>
        <authorList>
            <consortium name="The Broad Institute Genomics Platform"/>
            <consortium name="The Broad Institute Genome Sequencing Center for Infectious Disease"/>
            <person name="Wu L."/>
            <person name="Ma J."/>
        </authorList>
    </citation>
    <scope>NUCLEOTIDE SEQUENCE [LARGE SCALE GENOMIC DNA]</scope>
    <source>
        <strain evidence="8">JCM 17137</strain>
    </source>
</reference>
<dbReference type="InterPro" id="IPR014001">
    <property type="entry name" value="Helicase_ATP-bd"/>
</dbReference>
<dbReference type="Gene3D" id="3.80.30.20">
    <property type="entry name" value="tm_1862 like domain"/>
    <property type="match status" value="1"/>
</dbReference>
<dbReference type="SUPFAM" id="SSF52540">
    <property type="entry name" value="P-loop containing nucleoside triphosphate hydrolases"/>
    <property type="match status" value="1"/>
</dbReference>
<keyword evidence="5" id="KW-0411">Iron-sulfur</keyword>
<dbReference type="RefSeq" id="WP_344974112.1">
    <property type="nucleotide sequence ID" value="NZ_BAABDD010000022.1"/>
</dbReference>
<evidence type="ECO:0000259" key="6">
    <source>
        <dbReference type="SMART" id="SM00487"/>
    </source>
</evidence>
<dbReference type="EMBL" id="BAABDD010000022">
    <property type="protein sequence ID" value="GAA3755970.1"/>
    <property type="molecule type" value="Genomic_DNA"/>
</dbReference>
<dbReference type="SFLD" id="SFLDG01082">
    <property type="entry name" value="B12-binding_domain_containing"/>
    <property type="match status" value="1"/>
</dbReference>
<dbReference type="SUPFAM" id="SSF102114">
    <property type="entry name" value="Radical SAM enzymes"/>
    <property type="match status" value="1"/>
</dbReference>
<organism evidence="7 8">
    <name type="scientific">Salinactinospora qingdaonensis</name>
    <dbReference type="NCBI Taxonomy" id="702744"/>
    <lineage>
        <taxon>Bacteria</taxon>
        <taxon>Bacillati</taxon>
        <taxon>Actinomycetota</taxon>
        <taxon>Actinomycetes</taxon>
        <taxon>Streptosporangiales</taxon>
        <taxon>Nocardiopsidaceae</taxon>
        <taxon>Salinactinospora</taxon>
    </lineage>
</organism>
<dbReference type="PANTHER" id="PTHR43409">
    <property type="entry name" value="ANAEROBIC MAGNESIUM-PROTOPORPHYRIN IX MONOMETHYL ESTER CYCLASE-RELATED"/>
    <property type="match status" value="1"/>
</dbReference>
<dbReference type="InterPro" id="IPR058240">
    <property type="entry name" value="rSAM_sf"/>
</dbReference>
<keyword evidence="8" id="KW-1185">Reference proteome</keyword>
<feature type="domain" description="Helicase ATP-binding" evidence="6">
    <location>
        <begin position="42"/>
        <end position="275"/>
    </location>
</feature>
<dbReference type="SFLD" id="SFLDS00029">
    <property type="entry name" value="Radical_SAM"/>
    <property type="match status" value="1"/>
</dbReference>
<keyword evidence="3" id="KW-0479">Metal-binding</keyword>
<dbReference type="InterPro" id="IPR007197">
    <property type="entry name" value="rSAM"/>
</dbReference>
<dbReference type="Gene3D" id="3.40.50.300">
    <property type="entry name" value="P-loop containing nucleotide triphosphate hydrolases"/>
    <property type="match status" value="1"/>
</dbReference>
<evidence type="ECO:0000256" key="2">
    <source>
        <dbReference type="ARBA" id="ARBA00022691"/>
    </source>
</evidence>
<evidence type="ECO:0000256" key="1">
    <source>
        <dbReference type="ARBA" id="ARBA00001966"/>
    </source>
</evidence>
<evidence type="ECO:0000313" key="8">
    <source>
        <dbReference type="Proteomes" id="UP001500908"/>
    </source>
</evidence>
<dbReference type="CDD" id="cd17930">
    <property type="entry name" value="DEXHc_cas3"/>
    <property type="match status" value="1"/>
</dbReference>
<dbReference type="InterPro" id="IPR027417">
    <property type="entry name" value="P-loop_NTPase"/>
</dbReference>
<evidence type="ECO:0000256" key="3">
    <source>
        <dbReference type="ARBA" id="ARBA00022723"/>
    </source>
</evidence>
<protein>
    <recommendedName>
        <fullName evidence="6">Helicase ATP-binding domain-containing protein</fullName>
    </recommendedName>
</protein>
<comment type="caution">
    <text evidence="7">The sequence shown here is derived from an EMBL/GenBank/DDBJ whole genome shotgun (WGS) entry which is preliminary data.</text>
</comment>
<dbReference type="InterPro" id="IPR023404">
    <property type="entry name" value="rSAM_horseshoe"/>
</dbReference>
<evidence type="ECO:0000256" key="5">
    <source>
        <dbReference type="ARBA" id="ARBA00023014"/>
    </source>
</evidence>
<keyword evidence="2" id="KW-0949">S-adenosyl-L-methionine</keyword>
<dbReference type="InterPro" id="IPR011545">
    <property type="entry name" value="DEAD/DEAH_box_helicase_dom"/>
</dbReference>
<dbReference type="PANTHER" id="PTHR43409:SF7">
    <property type="entry name" value="BLL1977 PROTEIN"/>
    <property type="match status" value="1"/>
</dbReference>
<proteinExistence type="predicted"/>
<evidence type="ECO:0000256" key="4">
    <source>
        <dbReference type="ARBA" id="ARBA00023004"/>
    </source>
</evidence>
<comment type="cofactor">
    <cofactor evidence="1">
        <name>[4Fe-4S] cluster</name>
        <dbReference type="ChEBI" id="CHEBI:49883"/>
    </cofactor>
</comment>
<name>A0ABP7G5V7_9ACTN</name>
<accession>A0ABP7G5V7</accession>
<gene>
    <name evidence="7" type="ORF">GCM10022402_38090</name>
</gene>
<keyword evidence="4" id="KW-0408">Iron</keyword>
<sequence>MSPEEGLVAVLLQGAVTLADHSGSAHVPLQTHMPLPPAFLTTLATPYPHQKAAADTRGHLVLRAPTGSGKTEAALAWASHQLDDMSGQPRLIWVLPYRASIDAAWKRFLHNLVPEPGAAQPDIAVLHATTVQTLLTHAVAEDTTPTREASAVPKHTMAVQARDRAHAMRTLFAQRVRVSTPHQLLRAAIAGPRYSSFLLEQANALIVLDELHAYDPTTFGRICAAMGLWEQLGSRVAIASATLAPPMLDLIRDTLTNGVTVHQAPSGTAPDRHRLVAHHPWRVRNLAISDLARAARASLCGQVELMDMQLGTSLADICAAITTGDYDLVGISATFGQHDLLTRALDHTFALTEPPTVIAGGSLTARNEALLLQRYPHLLIARGAGEPTIADLITWHHGDLALEEVRGLGYTGAPRGGALAVTPPSVRRTPTVANRHQPDMLPELDLLAATLDHHGVAQLETSRGCTNYCSFCPRGHKGMWSSLTLQSLPWMLEEIGAAFDRHPGTARTLYLVDEEIIGHGPDSLPRIRDIANQLHQAGMTWESSCRIDRIVDPSHDRAWHLERAQLWRDLCGQGLCRMLFGVESGVTSVLARFNKETTAEQNALAIRTLSALGVPTRYTYITFDHLMSAEELAATHAFQARTDLLLRPLP</sequence>
<evidence type="ECO:0000313" key="7">
    <source>
        <dbReference type="EMBL" id="GAA3755970.1"/>
    </source>
</evidence>
<dbReference type="Proteomes" id="UP001500908">
    <property type="component" value="Unassembled WGS sequence"/>
</dbReference>